<organism evidence="1 2">
    <name type="scientific">Rhododendron molle</name>
    <name type="common">Chinese azalea</name>
    <name type="synonym">Azalea mollis</name>
    <dbReference type="NCBI Taxonomy" id="49168"/>
    <lineage>
        <taxon>Eukaryota</taxon>
        <taxon>Viridiplantae</taxon>
        <taxon>Streptophyta</taxon>
        <taxon>Embryophyta</taxon>
        <taxon>Tracheophyta</taxon>
        <taxon>Spermatophyta</taxon>
        <taxon>Magnoliopsida</taxon>
        <taxon>eudicotyledons</taxon>
        <taxon>Gunneridae</taxon>
        <taxon>Pentapetalae</taxon>
        <taxon>asterids</taxon>
        <taxon>Ericales</taxon>
        <taxon>Ericaceae</taxon>
        <taxon>Ericoideae</taxon>
        <taxon>Rhodoreae</taxon>
        <taxon>Rhododendron</taxon>
    </lineage>
</organism>
<keyword evidence="2" id="KW-1185">Reference proteome</keyword>
<gene>
    <name evidence="1" type="ORF">RHMOL_Rhmol12G0239800</name>
</gene>
<protein>
    <submittedName>
        <fullName evidence="1">Uncharacterized protein</fullName>
    </submittedName>
</protein>
<dbReference type="EMBL" id="CM046399">
    <property type="protein sequence ID" value="KAI8529632.1"/>
    <property type="molecule type" value="Genomic_DNA"/>
</dbReference>
<accession>A0ACC0LMT0</accession>
<dbReference type="Proteomes" id="UP001062846">
    <property type="component" value="Chromosome 12"/>
</dbReference>
<reference evidence="1" key="1">
    <citation type="submission" date="2022-02" db="EMBL/GenBank/DDBJ databases">
        <title>Plant Genome Project.</title>
        <authorList>
            <person name="Zhang R.-G."/>
        </authorList>
    </citation>
    <scope>NUCLEOTIDE SEQUENCE</scope>
    <source>
        <strain evidence="1">AT1</strain>
    </source>
</reference>
<name>A0ACC0LMT0_RHOML</name>
<comment type="caution">
    <text evidence="1">The sequence shown here is derived from an EMBL/GenBank/DDBJ whole genome shotgun (WGS) entry which is preliminary data.</text>
</comment>
<evidence type="ECO:0000313" key="2">
    <source>
        <dbReference type="Proteomes" id="UP001062846"/>
    </source>
</evidence>
<evidence type="ECO:0000313" key="1">
    <source>
        <dbReference type="EMBL" id="KAI8529632.1"/>
    </source>
</evidence>
<sequence length="619" mass="69052">MISGFYVLVFFIDGCIFSGTGNECFETHLIEGDGTLDVGEFDDFLEKVNLAECGLNYAVVSIMGPQSSGHFCLTNGQTSDSGPSNKQSCNIRVPVRGKTTKGIWLARCVGIEPCTLVMDVEGCDGRERGEDDTAFERRSGLFAFAVSHIVLINMVSNSVGLEHGASKPLLKHVFRGILRLSTSPCKTTLMFVIRDIVRTTLLKNLDPILREDINKIWDSIPKPERHKRTPLSTFFNVEVVGLPNYVEREEEFKEQVKILRQRFNHSIAPGGLAGDSRQTILGSDFSLSVQEIWKTIKEDRELDLPKHEVMIANIRCGEIADKMLKDFVANKEMRQLEEAAQSNPATGFGKKYNSIINSYLHGYDKDTEYYDEGVRSEKRKHLKEKMMLFVQSALQRILAQIGSRTLKEFEEAFLNAVEKRTDVKVAADNCKKACMKSFDDRCADVIVEQANCNTNEGRKELELAIDDVVRQAERILQAERFRQAEAERIRQAEAERIRQAEAKRILQAEVERIRQAEAERIRQAEAEAERILQEKKAKDKTLAAAVVDAVTALGMACATAALSTAALPATVAVAGATALGTFLGTSLQLPDLSSHDSAVEGNNGIEHRFDHWWGTQITN</sequence>
<proteinExistence type="predicted"/>